<dbReference type="EMBL" id="CAJJDN010000030">
    <property type="protein sequence ID" value="CAD8073120.1"/>
    <property type="molecule type" value="Genomic_DNA"/>
</dbReference>
<protein>
    <submittedName>
        <fullName evidence="2">Uncharacterized protein</fullName>
    </submittedName>
</protein>
<evidence type="ECO:0000256" key="1">
    <source>
        <dbReference type="SAM" id="MobiDB-lite"/>
    </source>
</evidence>
<dbReference type="AlphaFoldDB" id="A0A8S1LYM0"/>
<sequence>MAQQSIDMKSKLDKTIKRDEIMEPQQEKNSKQIQDKIQENNETETKKKKDGGQLESLFQNNGTNLFNILGVTLYSNRSLFGTLQINRGMFGNINNKEPNNNGIDLTKPCSSLFGIDFKVYKSDDSDGAEDIGQEDEQKQEDEEPKQIEMKYDYSTQTDQLLILEIEKFRINTNDVLEKGTVALEKSKDSSVFYFIYRNQIQQILYTGQLLKGISQIKPLGSKQENILLRAMSRIQKTQSQEQYPVQIDTLKIMLKDKENAELFKEKISNLFN</sequence>
<reference evidence="2" key="1">
    <citation type="submission" date="2021-01" db="EMBL/GenBank/DDBJ databases">
        <authorList>
            <consortium name="Genoscope - CEA"/>
            <person name="William W."/>
        </authorList>
    </citation>
    <scope>NUCLEOTIDE SEQUENCE</scope>
</reference>
<proteinExistence type="predicted"/>
<evidence type="ECO:0000313" key="2">
    <source>
        <dbReference type="EMBL" id="CAD8073120.1"/>
    </source>
</evidence>
<keyword evidence="3" id="KW-1185">Reference proteome</keyword>
<evidence type="ECO:0000313" key="3">
    <source>
        <dbReference type="Proteomes" id="UP000692954"/>
    </source>
</evidence>
<feature type="region of interest" description="Disordered" evidence="1">
    <location>
        <begin position="1"/>
        <end position="54"/>
    </location>
</feature>
<gene>
    <name evidence="2" type="ORF">PSON_ATCC_30995.1.T0300136</name>
</gene>
<dbReference type="OrthoDB" id="311001at2759"/>
<dbReference type="Proteomes" id="UP000692954">
    <property type="component" value="Unassembled WGS sequence"/>
</dbReference>
<accession>A0A8S1LYM0</accession>
<organism evidence="2 3">
    <name type="scientific">Paramecium sonneborni</name>
    <dbReference type="NCBI Taxonomy" id="65129"/>
    <lineage>
        <taxon>Eukaryota</taxon>
        <taxon>Sar</taxon>
        <taxon>Alveolata</taxon>
        <taxon>Ciliophora</taxon>
        <taxon>Intramacronucleata</taxon>
        <taxon>Oligohymenophorea</taxon>
        <taxon>Peniculida</taxon>
        <taxon>Parameciidae</taxon>
        <taxon>Paramecium</taxon>
    </lineage>
</organism>
<comment type="caution">
    <text evidence="2">The sequence shown here is derived from an EMBL/GenBank/DDBJ whole genome shotgun (WGS) entry which is preliminary data.</text>
</comment>
<feature type="compositionally biased region" description="Acidic residues" evidence="1">
    <location>
        <begin position="125"/>
        <end position="143"/>
    </location>
</feature>
<feature type="region of interest" description="Disordered" evidence="1">
    <location>
        <begin position="124"/>
        <end position="145"/>
    </location>
</feature>
<feature type="compositionally biased region" description="Basic and acidic residues" evidence="1">
    <location>
        <begin position="8"/>
        <end position="52"/>
    </location>
</feature>
<name>A0A8S1LYM0_9CILI</name>